<sequence length="553" mass="59310">MAARLLRPALELCGAAAAAGRHPAGDRVRGATAARAGRSLARLRACRRGGVAAMMAAMLVPLMLAAGLAIDLTRLYVLQSRLSAAADAAALAGARAIFDADRDTQVRRWFWTNFTRESTTSNRGFIGATVAPSDFVISSDAENKILRVTVKATLPTSFMQLALIPSMTAYADQSARRQDRGMELALVLDVTGSMSDSAGAGQGSKIAALRNAASELVNTLYGNNATVPNFWVSLIPYTTTVNIGRGHSAWLAPGSYQASDFLPTVWRGCVEARSGGEDMTDTPPTIVPFRPFLWTSTRNRYLPWIGDNEWPTLGGTVTEANPETPKSDALQHPNEGVNEVGPNVGCERALTAMSQSKATVLSEIAALRAGADRGGTVTNQGLQWGWATLSPRWSGLWGPANMPLAYNTPNMDKVLILMTDGVNDLADWSGGAPGACTAQSCRDNPRPASAAATDSDYTSYGRLAENRLGLAQATRANYISEFNRRTSVLCESIKAKGIRIYTITFALTNVTTQNLFRNCASRSDYYFNSPDAEALKGAFREIAQQLANLRLVR</sequence>
<dbReference type="EMBL" id="RCZP01000003">
    <property type="protein sequence ID" value="TPG59761.1"/>
    <property type="molecule type" value="Genomic_DNA"/>
</dbReference>
<feature type="domain" description="Putative Flp pilus-assembly TadG-like N-terminal" evidence="2">
    <location>
        <begin position="50"/>
        <end position="96"/>
    </location>
</feature>
<protein>
    <recommendedName>
        <fullName evidence="2">Putative Flp pilus-assembly TadG-like N-terminal domain-containing protein</fullName>
    </recommendedName>
</protein>
<dbReference type="Gene3D" id="3.40.50.410">
    <property type="entry name" value="von Willebrand factor, type A domain"/>
    <property type="match status" value="1"/>
</dbReference>
<dbReference type="Pfam" id="PF13400">
    <property type="entry name" value="Tad"/>
    <property type="match status" value="1"/>
</dbReference>
<gene>
    <name evidence="3" type="ORF">EAH89_05915</name>
</gene>
<keyword evidence="1" id="KW-1133">Transmembrane helix</keyword>
<dbReference type="SUPFAM" id="SSF53300">
    <property type="entry name" value="vWA-like"/>
    <property type="match status" value="1"/>
</dbReference>
<dbReference type="InterPro" id="IPR036465">
    <property type="entry name" value="vWFA_dom_sf"/>
</dbReference>
<dbReference type="AlphaFoldDB" id="A0A502GDD6"/>
<keyword evidence="1" id="KW-0472">Membrane</keyword>
<organism evidence="3 4">
    <name type="scientific">Muricoccus nepalensis</name>
    <dbReference type="NCBI Taxonomy" id="1854500"/>
    <lineage>
        <taxon>Bacteria</taxon>
        <taxon>Pseudomonadati</taxon>
        <taxon>Pseudomonadota</taxon>
        <taxon>Alphaproteobacteria</taxon>
        <taxon>Acetobacterales</taxon>
        <taxon>Roseomonadaceae</taxon>
        <taxon>Muricoccus</taxon>
    </lineage>
</organism>
<evidence type="ECO:0000313" key="3">
    <source>
        <dbReference type="EMBL" id="TPG59761.1"/>
    </source>
</evidence>
<reference evidence="3 4" key="1">
    <citation type="journal article" date="2019" name="Environ. Microbiol.">
        <title>Species interactions and distinct microbial communities in high Arctic permafrost affected cryosols are associated with the CH4 and CO2 gas fluxes.</title>
        <authorList>
            <person name="Altshuler I."/>
            <person name="Hamel J."/>
            <person name="Turney S."/>
            <person name="Magnuson E."/>
            <person name="Levesque R."/>
            <person name="Greer C."/>
            <person name="Whyte L.G."/>
        </authorList>
    </citation>
    <scope>NUCLEOTIDE SEQUENCE [LARGE SCALE GENOMIC DNA]</scope>
    <source>
        <strain evidence="3 4">S9.3B</strain>
    </source>
</reference>
<accession>A0A502GDD6</accession>
<evidence type="ECO:0000313" key="4">
    <source>
        <dbReference type="Proteomes" id="UP000317078"/>
    </source>
</evidence>
<keyword evidence="4" id="KW-1185">Reference proteome</keyword>
<dbReference type="Proteomes" id="UP000317078">
    <property type="component" value="Unassembled WGS sequence"/>
</dbReference>
<evidence type="ECO:0000256" key="1">
    <source>
        <dbReference type="SAM" id="Phobius"/>
    </source>
</evidence>
<dbReference type="InterPro" id="IPR028087">
    <property type="entry name" value="Tad_N"/>
</dbReference>
<keyword evidence="1" id="KW-0812">Transmembrane</keyword>
<proteinExistence type="predicted"/>
<evidence type="ECO:0000259" key="2">
    <source>
        <dbReference type="Pfam" id="PF13400"/>
    </source>
</evidence>
<dbReference type="OrthoDB" id="7522752at2"/>
<comment type="caution">
    <text evidence="3">The sequence shown here is derived from an EMBL/GenBank/DDBJ whole genome shotgun (WGS) entry which is preliminary data.</text>
</comment>
<name>A0A502GDD6_9PROT</name>
<feature type="transmembrane region" description="Helical" evidence="1">
    <location>
        <begin position="51"/>
        <end position="70"/>
    </location>
</feature>